<keyword evidence="5 13" id="KW-0812">Transmembrane</keyword>
<dbReference type="PROSITE" id="PS50885">
    <property type="entry name" value="HAMP"/>
    <property type="match status" value="1"/>
</dbReference>
<evidence type="ECO:0000313" key="18">
    <source>
        <dbReference type="Proteomes" id="UP000189021"/>
    </source>
</evidence>
<keyword evidence="18" id="KW-1185">Reference proteome</keyword>
<evidence type="ECO:0000256" key="1">
    <source>
        <dbReference type="ARBA" id="ARBA00004533"/>
    </source>
</evidence>
<keyword evidence="14" id="KW-0732">Signal</keyword>
<name>A0AB36JY96_9GAMM</name>
<evidence type="ECO:0000256" key="2">
    <source>
        <dbReference type="ARBA" id="ARBA00004651"/>
    </source>
</evidence>
<feature type="signal peptide" evidence="14">
    <location>
        <begin position="1"/>
        <end position="25"/>
    </location>
</feature>
<evidence type="ECO:0000259" key="15">
    <source>
        <dbReference type="PROSITE" id="PS50111"/>
    </source>
</evidence>
<organism evidence="17 18">
    <name type="scientific">Salinivibrio kushneri</name>
    <dbReference type="NCBI Taxonomy" id="1908198"/>
    <lineage>
        <taxon>Bacteria</taxon>
        <taxon>Pseudomonadati</taxon>
        <taxon>Pseudomonadota</taxon>
        <taxon>Gammaproteobacteria</taxon>
        <taxon>Vibrionales</taxon>
        <taxon>Vibrionaceae</taxon>
        <taxon>Salinivibrio</taxon>
    </lineage>
</organism>
<reference evidence="17 18" key="1">
    <citation type="journal article" date="2017" name="Genome Announc.">
        <title>Draft Genome Sequences of Salinivibrio proteolyticus, Salinivibrio sharmensis, Salinivibrio siamensis, Salinivibrio costicola subsp. alcaliphilus, Salinivibrio costicola subsp. vallismortis, and 29 New Isolates Belonging to the Genus Salinivibrio.</title>
        <authorList>
            <person name="Lopez-Hermoso C."/>
            <person name="de la Haba R.R."/>
            <person name="Sanchez-Porro C."/>
            <person name="Bayliss S.C."/>
            <person name="Feil E.J."/>
            <person name="Ventosa A."/>
        </authorList>
    </citation>
    <scope>NUCLEOTIDE SEQUENCE [LARGE SCALE GENOMIC DNA]</scope>
    <source>
        <strain evidence="17 18">AL184</strain>
    </source>
</reference>
<dbReference type="Pfam" id="PF00672">
    <property type="entry name" value="HAMP"/>
    <property type="match status" value="1"/>
</dbReference>
<evidence type="ECO:0000256" key="12">
    <source>
        <dbReference type="SAM" id="MobiDB-lite"/>
    </source>
</evidence>
<dbReference type="CDD" id="cd06225">
    <property type="entry name" value="HAMP"/>
    <property type="match status" value="1"/>
</dbReference>
<evidence type="ECO:0000256" key="3">
    <source>
        <dbReference type="ARBA" id="ARBA00022475"/>
    </source>
</evidence>
<dbReference type="FunFam" id="1.10.287.950:FF:000001">
    <property type="entry name" value="Methyl-accepting chemotaxis sensory transducer"/>
    <property type="match status" value="1"/>
</dbReference>
<evidence type="ECO:0000256" key="13">
    <source>
        <dbReference type="SAM" id="Phobius"/>
    </source>
</evidence>
<keyword evidence="8 10" id="KW-0807">Transducer</keyword>
<protein>
    <submittedName>
        <fullName evidence="17">Methyl-accepting chemotaxis protein</fullName>
    </submittedName>
</protein>
<evidence type="ECO:0000256" key="4">
    <source>
        <dbReference type="ARBA" id="ARBA00022500"/>
    </source>
</evidence>
<keyword evidence="4" id="KW-0145">Chemotaxis</keyword>
<dbReference type="AlphaFoldDB" id="A0AB36JY96"/>
<keyword evidence="3" id="KW-1003">Cell membrane</keyword>
<proteinExistence type="inferred from homology"/>
<gene>
    <name evidence="17" type="ORF">BZG00_09225</name>
</gene>
<evidence type="ECO:0000256" key="10">
    <source>
        <dbReference type="PROSITE-ProRule" id="PRU00284"/>
    </source>
</evidence>
<evidence type="ECO:0000256" key="6">
    <source>
        <dbReference type="ARBA" id="ARBA00022989"/>
    </source>
</evidence>
<dbReference type="GO" id="GO:0006935">
    <property type="term" value="P:chemotaxis"/>
    <property type="evidence" value="ECO:0007669"/>
    <property type="project" value="UniProtKB-KW"/>
</dbReference>
<dbReference type="GO" id="GO:0005886">
    <property type="term" value="C:plasma membrane"/>
    <property type="evidence" value="ECO:0007669"/>
    <property type="project" value="UniProtKB-SubCell"/>
</dbReference>
<dbReference type="SUPFAM" id="SSF103190">
    <property type="entry name" value="Sensory domain-like"/>
    <property type="match status" value="1"/>
</dbReference>
<evidence type="ECO:0000313" key="17">
    <source>
        <dbReference type="EMBL" id="OOE39704.1"/>
    </source>
</evidence>
<dbReference type="InterPro" id="IPR029151">
    <property type="entry name" value="Sensor-like_sf"/>
</dbReference>
<dbReference type="InterPro" id="IPR004089">
    <property type="entry name" value="MCPsignal_dom"/>
</dbReference>
<dbReference type="EMBL" id="MUEK01000007">
    <property type="protein sequence ID" value="OOE39704.1"/>
    <property type="molecule type" value="Genomic_DNA"/>
</dbReference>
<evidence type="ECO:0000256" key="5">
    <source>
        <dbReference type="ARBA" id="ARBA00022692"/>
    </source>
</evidence>
<feature type="chain" id="PRO_5044217999" evidence="14">
    <location>
        <begin position="26"/>
        <end position="628"/>
    </location>
</feature>
<feature type="coiled-coil region" evidence="11">
    <location>
        <begin position="424"/>
        <end position="454"/>
    </location>
</feature>
<evidence type="ECO:0000256" key="11">
    <source>
        <dbReference type="SAM" id="Coils"/>
    </source>
</evidence>
<evidence type="ECO:0000256" key="9">
    <source>
        <dbReference type="ARBA" id="ARBA00029447"/>
    </source>
</evidence>
<dbReference type="SMART" id="SM00304">
    <property type="entry name" value="HAMP"/>
    <property type="match status" value="2"/>
</dbReference>
<dbReference type="CDD" id="cd11386">
    <property type="entry name" value="MCP_signal"/>
    <property type="match status" value="1"/>
</dbReference>
<comment type="similarity">
    <text evidence="9">Belongs to the methyl-accepting chemotaxis (MCP) protein family.</text>
</comment>
<dbReference type="PROSITE" id="PS50111">
    <property type="entry name" value="CHEMOTAXIS_TRANSDUC_2"/>
    <property type="match status" value="1"/>
</dbReference>
<dbReference type="PANTHER" id="PTHR32089:SF117">
    <property type="entry name" value="METHYL ACCEPTING SENSORY TRANSDUCER WITH CACHE_1 SMALL MOLECULE BINDING DOMAIN"/>
    <property type="match status" value="1"/>
</dbReference>
<keyword evidence="11" id="KW-0175">Coiled coil</keyword>
<feature type="domain" description="Methyl-accepting transducer" evidence="15">
    <location>
        <begin position="356"/>
        <end position="592"/>
    </location>
</feature>
<dbReference type="SUPFAM" id="SSF58104">
    <property type="entry name" value="Methyl-accepting chemotaxis protein (MCP) signaling domain"/>
    <property type="match status" value="1"/>
</dbReference>
<evidence type="ECO:0000256" key="14">
    <source>
        <dbReference type="SAM" id="SignalP"/>
    </source>
</evidence>
<dbReference type="Pfam" id="PF00015">
    <property type="entry name" value="MCPsignal"/>
    <property type="match status" value="1"/>
</dbReference>
<dbReference type="RefSeq" id="WP_077659325.1">
    <property type="nucleotide sequence ID" value="NZ_CP040021.1"/>
</dbReference>
<dbReference type="GO" id="GO:0007165">
    <property type="term" value="P:signal transduction"/>
    <property type="evidence" value="ECO:0007669"/>
    <property type="project" value="UniProtKB-KW"/>
</dbReference>
<feature type="domain" description="HAMP" evidence="16">
    <location>
        <begin position="297"/>
        <end position="351"/>
    </location>
</feature>
<feature type="transmembrane region" description="Helical" evidence="13">
    <location>
        <begin position="274"/>
        <end position="296"/>
    </location>
</feature>
<evidence type="ECO:0000256" key="8">
    <source>
        <dbReference type="ARBA" id="ARBA00023224"/>
    </source>
</evidence>
<dbReference type="PANTHER" id="PTHR32089">
    <property type="entry name" value="METHYL-ACCEPTING CHEMOTAXIS PROTEIN MCPB"/>
    <property type="match status" value="1"/>
</dbReference>
<evidence type="ECO:0000256" key="7">
    <source>
        <dbReference type="ARBA" id="ARBA00023136"/>
    </source>
</evidence>
<dbReference type="CDD" id="cd12913">
    <property type="entry name" value="PDC1_MCP_like"/>
    <property type="match status" value="1"/>
</dbReference>
<accession>A0AB36JY96</accession>
<evidence type="ECO:0000259" key="16">
    <source>
        <dbReference type="PROSITE" id="PS50885"/>
    </source>
</evidence>
<feature type="region of interest" description="Disordered" evidence="12">
    <location>
        <begin position="603"/>
        <end position="628"/>
    </location>
</feature>
<dbReference type="Proteomes" id="UP000189021">
    <property type="component" value="Unassembled WGS sequence"/>
</dbReference>
<dbReference type="Gene3D" id="3.30.450.20">
    <property type="entry name" value="PAS domain"/>
    <property type="match status" value="2"/>
</dbReference>
<dbReference type="Gene3D" id="1.10.287.950">
    <property type="entry name" value="Methyl-accepting chemotaxis protein"/>
    <property type="match status" value="1"/>
</dbReference>
<dbReference type="InterPro" id="IPR033479">
    <property type="entry name" value="dCache_1"/>
</dbReference>
<keyword evidence="7 13" id="KW-0472">Membrane</keyword>
<dbReference type="CDD" id="cd12912">
    <property type="entry name" value="PDC2_MCP_like"/>
    <property type="match status" value="1"/>
</dbReference>
<feature type="compositionally biased region" description="Basic and acidic residues" evidence="12">
    <location>
        <begin position="617"/>
        <end position="628"/>
    </location>
</feature>
<dbReference type="InterPro" id="IPR003660">
    <property type="entry name" value="HAMP_dom"/>
</dbReference>
<keyword evidence="6 13" id="KW-1133">Transmembrane helix</keyword>
<sequence>MKFTIKTKILLAVALVVALVSAVQAWFSVNQLEQETQQNVTEQMRDVGLSTSNFIEEWLDIRSDMLVANVPLIATQPNVDRELLLTKRQGDFLTVYAGFADGSVAYGDKTESWPANYDPRTRPWYKQANAANELIITPPYVDANGAGMVISFAKSFNQRYEGVIAADLSVDAIVQEVLNVRLPNQGFAFLVDSHNNVVAYRDTALSTKALTEVDDELTPAFIQQARNSDALATITFDGDDREKLLAVTPVEGADWSLGVVQDKKLAFASVSEQIVSTLVTSVILFVIIALIAGALIHRMLAPLTQLTHAVSSLSKGSGDLTQRLDIVRKDEIGELAGHVNAFLEQLQAMIGRSVTQSVTLSDRADQCRNLAHQSSSLVGQQQGDVDQIATAIHEMSTTANEVASNAEQTARSAQEAEGSCRDGLEVVENNRDAITQLAEQVEQATDVIRELDTNSQSINQIISTIQDIAEQTNLLALNAAIEAARAGEQGRGFAVVADEVRVLSQRTHDSTEEIRNMIETLQNTTQRAVDGMTQSNDMATSSVERAASASEKLNEITRAIGDISEMAAQIASAAEEQRAVTEDINRNTQAVRDLSLEIHQKSNETGEQGEQMAQDAQEMHNDLSKFKV</sequence>
<comment type="caution">
    <text evidence="17">The sequence shown here is derived from an EMBL/GenBank/DDBJ whole genome shotgun (WGS) entry which is preliminary data.</text>
</comment>
<dbReference type="Pfam" id="PF02743">
    <property type="entry name" value="dCache_1"/>
    <property type="match status" value="1"/>
</dbReference>
<comment type="subcellular location">
    <subcellularLocation>
        <location evidence="1">Cell inner membrane</location>
    </subcellularLocation>
    <subcellularLocation>
        <location evidence="2">Cell membrane</location>
        <topology evidence="2">Multi-pass membrane protein</topology>
    </subcellularLocation>
</comment>
<dbReference type="SMART" id="SM00283">
    <property type="entry name" value="MA"/>
    <property type="match status" value="1"/>
</dbReference>